<dbReference type="RefSeq" id="WP_048462002.1">
    <property type="nucleotide sequence ID" value="NZ_LABX01000009.1"/>
</dbReference>
<dbReference type="GO" id="GO:0042744">
    <property type="term" value="P:hydrogen peroxide catabolic process"/>
    <property type="evidence" value="ECO:0007669"/>
    <property type="project" value="TreeGrafter"/>
</dbReference>
<evidence type="ECO:0000256" key="1">
    <source>
        <dbReference type="ARBA" id="ARBA00005329"/>
    </source>
</evidence>
<evidence type="ECO:0000256" key="4">
    <source>
        <dbReference type="ARBA" id="ARBA00022723"/>
    </source>
</evidence>
<evidence type="ECO:0000256" key="2">
    <source>
        <dbReference type="ARBA" id="ARBA00022559"/>
    </source>
</evidence>
<feature type="active site" evidence="8">
    <location>
        <position position="72"/>
    </location>
</feature>
<dbReference type="Gene3D" id="1.20.1280.120">
    <property type="match status" value="1"/>
</dbReference>
<dbReference type="Pfam" id="PF00199">
    <property type="entry name" value="Catalase"/>
    <property type="match status" value="1"/>
</dbReference>
<dbReference type="PANTHER" id="PTHR11465:SF9">
    <property type="entry name" value="CATALASE"/>
    <property type="match status" value="1"/>
</dbReference>
<organism evidence="12">
    <name type="scientific">Methylobacterium aquaticum</name>
    <dbReference type="NCBI Taxonomy" id="270351"/>
    <lineage>
        <taxon>Bacteria</taxon>
        <taxon>Pseudomonadati</taxon>
        <taxon>Pseudomonadota</taxon>
        <taxon>Alphaproteobacteria</taxon>
        <taxon>Hyphomicrobiales</taxon>
        <taxon>Methylobacteriaceae</taxon>
        <taxon>Methylobacterium</taxon>
    </lineage>
</organism>
<accession>A0A0J6VPS6</accession>
<dbReference type="InterPro" id="IPR011614">
    <property type="entry name" value="Catalase_core"/>
</dbReference>
<dbReference type="GO" id="GO:0042542">
    <property type="term" value="P:response to hydrogen peroxide"/>
    <property type="evidence" value="ECO:0007669"/>
    <property type="project" value="TreeGrafter"/>
</dbReference>
<evidence type="ECO:0000259" key="11">
    <source>
        <dbReference type="SMART" id="SM01060"/>
    </source>
</evidence>
<keyword evidence="2 7" id="KW-0575">Peroxidase</keyword>
<dbReference type="GO" id="GO:0046872">
    <property type="term" value="F:metal ion binding"/>
    <property type="evidence" value="ECO:0007669"/>
    <property type="project" value="UniProtKB-KW"/>
</dbReference>
<sequence>MSLLNDLTGAPPGMPPHALLPRLAAIGAVLAGTTCGFAYAGGWFSPGALTPARVIDRFEQVNGPHPGFRRNHAKGLCVEGRFTASGAGAVLSKAGLLAAGRVTPVAGRVALAGGQPYAADAEATVRSLALRFTLPDGEEWRTGMNNIPVFPVRTPEAFYEQLLAAKPDPATGKPDPARLKAFFAAHPESAKAAALIKARTVTAGFADSTYWSLNAFRLVAADGRDTPVRFALVPERAPSPEPAAQAARQDTNFLFDDLAAALRQGALRWHLVATIGRPGDPTADATQPWPADRESADLGTLALTGSTPEAAGNCRDVNFDPLVLPAGIAPSDDPLLSARSAAYSQSFTRRAGEDKTPSAVAGTPPNGAAL</sequence>
<feature type="binding site" description="axial binding residue" evidence="9">
    <location>
        <position position="343"/>
    </location>
    <ligand>
        <name>heme</name>
        <dbReference type="ChEBI" id="CHEBI:30413"/>
    </ligand>
    <ligandPart>
        <name>Fe</name>
        <dbReference type="ChEBI" id="CHEBI:18248"/>
    </ligandPart>
</feature>
<dbReference type="Gene3D" id="2.40.180.10">
    <property type="entry name" value="Catalase core domain"/>
    <property type="match status" value="1"/>
</dbReference>
<dbReference type="SUPFAM" id="SSF56634">
    <property type="entry name" value="Heme-dependent catalase-like"/>
    <property type="match status" value="1"/>
</dbReference>
<evidence type="ECO:0000256" key="3">
    <source>
        <dbReference type="ARBA" id="ARBA00022617"/>
    </source>
</evidence>
<dbReference type="SMART" id="SM01060">
    <property type="entry name" value="Catalase"/>
    <property type="match status" value="1"/>
</dbReference>
<keyword evidence="3 7" id="KW-0349">Heme</keyword>
<comment type="function">
    <text evidence="7">Has an organic peroxide-dependent peroxidase activity.</text>
</comment>
<dbReference type="PIRSF" id="PIRSF000296">
    <property type="entry name" value="SrpA"/>
    <property type="match status" value="1"/>
</dbReference>
<feature type="domain" description="Catalase core" evidence="11">
    <location>
        <begin position="23"/>
        <end position="364"/>
    </location>
</feature>
<proteinExistence type="inferred from homology"/>
<evidence type="ECO:0000256" key="6">
    <source>
        <dbReference type="ARBA" id="ARBA00023004"/>
    </source>
</evidence>
<keyword evidence="6 7" id="KW-0408">Iron</keyword>
<comment type="similarity">
    <text evidence="1 7">Belongs to the catalase family.</text>
</comment>
<dbReference type="CDD" id="cd08153">
    <property type="entry name" value="srpA_like"/>
    <property type="match status" value="1"/>
</dbReference>
<feature type="region of interest" description="Disordered" evidence="10">
    <location>
        <begin position="346"/>
        <end position="370"/>
    </location>
</feature>
<evidence type="ECO:0000256" key="8">
    <source>
        <dbReference type="PIRSR" id="PIRSR000296-1"/>
    </source>
</evidence>
<evidence type="ECO:0000313" key="12">
    <source>
        <dbReference type="EMBL" id="KMO41216.1"/>
    </source>
</evidence>
<dbReference type="InterPro" id="IPR024168">
    <property type="entry name" value="Catalase_SrpA-type_pred"/>
</dbReference>
<dbReference type="PROSITE" id="PS51402">
    <property type="entry name" value="CATALASE_3"/>
    <property type="match status" value="1"/>
</dbReference>
<keyword evidence="5 7" id="KW-0560">Oxidoreductase</keyword>
<dbReference type="GO" id="GO:0004096">
    <property type="term" value="F:catalase activity"/>
    <property type="evidence" value="ECO:0007669"/>
    <property type="project" value="InterPro"/>
</dbReference>
<keyword evidence="4 7" id="KW-0479">Metal-binding</keyword>
<evidence type="ECO:0000256" key="10">
    <source>
        <dbReference type="SAM" id="MobiDB-lite"/>
    </source>
</evidence>
<dbReference type="Proteomes" id="UP000035929">
    <property type="component" value="Unassembled WGS sequence"/>
</dbReference>
<dbReference type="GO" id="GO:0005737">
    <property type="term" value="C:cytoplasm"/>
    <property type="evidence" value="ECO:0007669"/>
    <property type="project" value="TreeGrafter"/>
</dbReference>
<comment type="caution">
    <text evidence="12">The sequence shown here is derived from an EMBL/GenBank/DDBJ whole genome shotgun (WGS) entry which is preliminary data.</text>
</comment>
<name>A0A0J6VPS6_9HYPH</name>
<dbReference type="PATRIC" id="fig|270351.6.peg.7450"/>
<dbReference type="InterPro" id="IPR020835">
    <property type="entry name" value="Catalase_sf"/>
</dbReference>
<dbReference type="EC" id="1.11.1.-" evidence="7"/>
<evidence type="ECO:0000256" key="7">
    <source>
        <dbReference type="PIRNR" id="PIRNR000296"/>
    </source>
</evidence>
<reference evidence="12" key="1">
    <citation type="submission" date="2015-03" db="EMBL/GenBank/DDBJ databases">
        <title>Genome sequencing of Methylobacterium aquaticum DSM16371 type strain.</title>
        <authorList>
            <person name="Chaudhry V."/>
            <person name="Patil P.B."/>
        </authorList>
    </citation>
    <scope>NUCLEOTIDE SEQUENCE [LARGE SCALE GENOMIC DNA]</scope>
    <source>
        <strain evidence="12">DSM 16371</strain>
    </source>
</reference>
<dbReference type="PRINTS" id="PR00067">
    <property type="entry name" value="CATALASE"/>
</dbReference>
<protein>
    <recommendedName>
        <fullName evidence="7">Catalase-related peroxidase</fullName>
        <ecNumber evidence="7">1.11.1.-</ecNumber>
    </recommendedName>
</protein>
<evidence type="ECO:0000256" key="5">
    <source>
        <dbReference type="ARBA" id="ARBA00023002"/>
    </source>
</evidence>
<dbReference type="InterPro" id="IPR018028">
    <property type="entry name" value="Catalase"/>
</dbReference>
<dbReference type="OrthoDB" id="255727at2"/>
<dbReference type="PANTHER" id="PTHR11465">
    <property type="entry name" value="CATALASE"/>
    <property type="match status" value="1"/>
</dbReference>
<dbReference type="AlphaFoldDB" id="A0A0J6VPS6"/>
<dbReference type="GO" id="GO:0020037">
    <property type="term" value="F:heme binding"/>
    <property type="evidence" value="ECO:0007669"/>
    <property type="project" value="InterPro"/>
</dbReference>
<comment type="cofactor">
    <cofactor evidence="7">
        <name>heme</name>
        <dbReference type="ChEBI" id="CHEBI:30413"/>
    </cofactor>
</comment>
<evidence type="ECO:0000256" key="9">
    <source>
        <dbReference type="PIRSR" id="PIRSR000296-2"/>
    </source>
</evidence>
<dbReference type="EMBL" id="LABX01000009">
    <property type="protein sequence ID" value="KMO41216.1"/>
    <property type="molecule type" value="Genomic_DNA"/>
</dbReference>
<gene>
    <name evidence="12" type="ORF">VP06_01230</name>
</gene>